<dbReference type="GO" id="GO:0016020">
    <property type="term" value="C:membrane"/>
    <property type="evidence" value="ECO:0007669"/>
    <property type="project" value="UniProtKB-SubCell"/>
</dbReference>
<evidence type="ECO:0000256" key="10">
    <source>
        <dbReference type="SAM" id="Phobius"/>
    </source>
</evidence>
<dbReference type="SUPFAM" id="SSF52025">
    <property type="entry name" value="PA domain"/>
    <property type="match status" value="1"/>
</dbReference>
<sequence length="454" mass="51233">MAGFMELFNLLAIKNLKNSRWWIMIFWLSCFGVNSRVSSEEYRPSERSDYAYVNTTYKDPITGRVVSVREESARYGRNSRIDAEYGMVVHVTDKDHKHYGCKPHINKIPPDTKWIALIKRGECKFTQKIEMHAKKSNASAVVIYNTEDQKLVEMEHSVPDVVSIFIRKKEGEQIAALVDNGTKVMMSITVGRNVINNYTQINKTSVLFVSVSFIVLMIISLAWLVFYYIQRFRYAHAKERLSKRLTIAAKKAISKIPMKQLKNGDKEIGDEFDQCAVCIEQYKQSEVVRMLPCSHLFHKSCVDPWLQEHRSCPICKMDILKAYGLQVQIEGSPPEPVDPESGLVSGFDLSITTTAASSDPANMGIEVIRYQPADVELHHRDSGRGWPSKDGDIPHPPAHTPAPASLDALPPRIVQRAGSVESIKSVIDQECSEYEALMSCNDKTKSSSSRPGTK</sequence>
<evidence type="ECO:0000256" key="5">
    <source>
        <dbReference type="ARBA" id="ARBA00022833"/>
    </source>
</evidence>
<feature type="transmembrane region" description="Helical" evidence="10">
    <location>
        <begin position="206"/>
        <end position="229"/>
    </location>
</feature>
<dbReference type="EMBL" id="CAIIXF020000002">
    <property type="protein sequence ID" value="CAH1777297.1"/>
    <property type="molecule type" value="Genomic_DNA"/>
</dbReference>
<keyword evidence="5" id="KW-0862">Zinc</keyword>
<dbReference type="OrthoDB" id="9984778at2759"/>
<dbReference type="Pfam" id="PF13639">
    <property type="entry name" value="zf-RING_2"/>
    <property type="match status" value="1"/>
</dbReference>
<reference evidence="12" key="1">
    <citation type="submission" date="2022-03" db="EMBL/GenBank/DDBJ databases">
        <authorList>
            <person name="Martin C."/>
        </authorList>
    </citation>
    <scope>NUCLEOTIDE SEQUENCE</scope>
</reference>
<keyword evidence="2 10" id="KW-0812">Transmembrane</keyword>
<dbReference type="Pfam" id="PF02225">
    <property type="entry name" value="PA"/>
    <property type="match status" value="1"/>
</dbReference>
<feature type="region of interest" description="Disordered" evidence="9">
    <location>
        <begin position="379"/>
        <end position="408"/>
    </location>
</feature>
<evidence type="ECO:0000313" key="13">
    <source>
        <dbReference type="Proteomes" id="UP000749559"/>
    </source>
</evidence>
<dbReference type="Proteomes" id="UP000749559">
    <property type="component" value="Unassembled WGS sequence"/>
</dbReference>
<dbReference type="InterPro" id="IPR046450">
    <property type="entry name" value="PA_dom_sf"/>
</dbReference>
<keyword evidence="6 10" id="KW-1133">Transmembrane helix</keyword>
<organism evidence="12 13">
    <name type="scientific">Owenia fusiformis</name>
    <name type="common">Polychaete worm</name>
    <dbReference type="NCBI Taxonomy" id="6347"/>
    <lineage>
        <taxon>Eukaryota</taxon>
        <taxon>Metazoa</taxon>
        <taxon>Spiralia</taxon>
        <taxon>Lophotrochozoa</taxon>
        <taxon>Annelida</taxon>
        <taxon>Polychaeta</taxon>
        <taxon>Sedentaria</taxon>
        <taxon>Canalipalpata</taxon>
        <taxon>Sabellida</taxon>
        <taxon>Oweniida</taxon>
        <taxon>Oweniidae</taxon>
        <taxon>Owenia</taxon>
    </lineage>
</organism>
<keyword evidence="7 10" id="KW-0472">Membrane</keyword>
<dbReference type="Gene3D" id="3.50.30.30">
    <property type="match status" value="1"/>
</dbReference>
<name>A0A8S4N8E0_OWEFU</name>
<evidence type="ECO:0000313" key="12">
    <source>
        <dbReference type="EMBL" id="CAH1777297.1"/>
    </source>
</evidence>
<evidence type="ECO:0000256" key="2">
    <source>
        <dbReference type="ARBA" id="ARBA00022692"/>
    </source>
</evidence>
<evidence type="ECO:0000256" key="6">
    <source>
        <dbReference type="ARBA" id="ARBA00022989"/>
    </source>
</evidence>
<evidence type="ECO:0000256" key="1">
    <source>
        <dbReference type="ARBA" id="ARBA00004167"/>
    </source>
</evidence>
<evidence type="ECO:0000256" key="3">
    <source>
        <dbReference type="ARBA" id="ARBA00022723"/>
    </source>
</evidence>
<dbReference type="InterPro" id="IPR013083">
    <property type="entry name" value="Znf_RING/FYVE/PHD"/>
</dbReference>
<proteinExistence type="predicted"/>
<dbReference type="PROSITE" id="PS50089">
    <property type="entry name" value="ZF_RING_2"/>
    <property type="match status" value="1"/>
</dbReference>
<gene>
    <name evidence="12" type="ORF">OFUS_LOCUS4355</name>
</gene>
<feature type="domain" description="RING-type" evidence="11">
    <location>
        <begin position="275"/>
        <end position="316"/>
    </location>
</feature>
<comment type="subcellular location">
    <subcellularLocation>
        <location evidence="1">Membrane</location>
        <topology evidence="1">Single-pass membrane protein</topology>
    </subcellularLocation>
</comment>
<dbReference type="AlphaFoldDB" id="A0A8S4N8E0"/>
<evidence type="ECO:0000256" key="9">
    <source>
        <dbReference type="SAM" id="MobiDB-lite"/>
    </source>
</evidence>
<dbReference type="PANTHER" id="PTHR46539:SF23">
    <property type="entry name" value="RING-TYPE DOMAIN-CONTAINING PROTEIN"/>
    <property type="match status" value="1"/>
</dbReference>
<keyword evidence="13" id="KW-1185">Reference proteome</keyword>
<dbReference type="FunFam" id="3.30.40.10:FF:000009">
    <property type="entry name" value="E3 ubiquitin-protein ligase RNF130"/>
    <property type="match status" value="1"/>
</dbReference>
<dbReference type="Gene3D" id="3.30.40.10">
    <property type="entry name" value="Zinc/RING finger domain, C3HC4 (zinc finger)"/>
    <property type="match status" value="1"/>
</dbReference>
<evidence type="ECO:0000256" key="8">
    <source>
        <dbReference type="PROSITE-ProRule" id="PRU00175"/>
    </source>
</evidence>
<dbReference type="FunFam" id="3.50.30.30:FF:000003">
    <property type="entry name" value="E3 ubiquitin-protein ligase RNF128"/>
    <property type="match status" value="1"/>
</dbReference>
<dbReference type="PANTHER" id="PTHR46539">
    <property type="entry name" value="E3 UBIQUITIN-PROTEIN LIGASE ATL42"/>
    <property type="match status" value="1"/>
</dbReference>
<accession>A0A8S4N8E0</accession>
<dbReference type="InterPro" id="IPR003137">
    <property type="entry name" value="PA_domain"/>
</dbReference>
<comment type="caution">
    <text evidence="12">The sequence shown here is derived from an EMBL/GenBank/DDBJ whole genome shotgun (WGS) entry which is preliminary data.</text>
</comment>
<dbReference type="InterPro" id="IPR001841">
    <property type="entry name" value="Znf_RING"/>
</dbReference>
<evidence type="ECO:0000259" key="11">
    <source>
        <dbReference type="PROSITE" id="PS50089"/>
    </source>
</evidence>
<evidence type="ECO:0000256" key="4">
    <source>
        <dbReference type="ARBA" id="ARBA00022771"/>
    </source>
</evidence>
<dbReference type="SUPFAM" id="SSF57850">
    <property type="entry name" value="RING/U-box"/>
    <property type="match status" value="1"/>
</dbReference>
<evidence type="ECO:0000256" key="7">
    <source>
        <dbReference type="ARBA" id="ARBA00023136"/>
    </source>
</evidence>
<keyword evidence="4 8" id="KW-0863">Zinc-finger</keyword>
<dbReference type="GO" id="GO:0008270">
    <property type="term" value="F:zinc ion binding"/>
    <property type="evidence" value="ECO:0007669"/>
    <property type="project" value="UniProtKB-KW"/>
</dbReference>
<keyword evidence="3" id="KW-0479">Metal-binding</keyword>
<protein>
    <recommendedName>
        <fullName evidence="11">RING-type domain-containing protein</fullName>
    </recommendedName>
</protein>
<feature type="compositionally biased region" description="Basic and acidic residues" evidence="9">
    <location>
        <begin position="379"/>
        <end position="393"/>
    </location>
</feature>
<dbReference type="SMART" id="SM00184">
    <property type="entry name" value="RING"/>
    <property type="match status" value="1"/>
</dbReference>